<keyword evidence="3" id="KW-1185">Reference proteome</keyword>
<organism evidence="2">
    <name type="scientific">Oryza meridionalis</name>
    <dbReference type="NCBI Taxonomy" id="40149"/>
    <lineage>
        <taxon>Eukaryota</taxon>
        <taxon>Viridiplantae</taxon>
        <taxon>Streptophyta</taxon>
        <taxon>Embryophyta</taxon>
        <taxon>Tracheophyta</taxon>
        <taxon>Spermatophyta</taxon>
        <taxon>Magnoliopsida</taxon>
        <taxon>Liliopsida</taxon>
        <taxon>Poales</taxon>
        <taxon>Poaceae</taxon>
        <taxon>BOP clade</taxon>
        <taxon>Oryzoideae</taxon>
        <taxon>Oryzeae</taxon>
        <taxon>Oryzinae</taxon>
        <taxon>Oryza</taxon>
    </lineage>
</organism>
<feature type="compositionally biased region" description="Basic residues" evidence="1">
    <location>
        <begin position="351"/>
        <end position="364"/>
    </location>
</feature>
<name>A0A0E0E802_9ORYZ</name>
<feature type="compositionally biased region" description="Acidic residues" evidence="1">
    <location>
        <begin position="211"/>
        <end position="222"/>
    </location>
</feature>
<feature type="compositionally biased region" description="Gly residues" evidence="1">
    <location>
        <begin position="403"/>
        <end position="424"/>
    </location>
</feature>
<protein>
    <recommendedName>
        <fullName evidence="4">DNA-binding protein RHL1</fullName>
    </recommendedName>
</protein>
<dbReference type="eggNOG" id="ENOG502QVIA">
    <property type="taxonomic scope" value="Eukaryota"/>
</dbReference>
<evidence type="ECO:0000313" key="2">
    <source>
        <dbReference type="EnsemblPlants" id="OMERI07G03160.3"/>
    </source>
</evidence>
<dbReference type="Gramene" id="OMERI07G03160.3">
    <property type="protein sequence ID" value="OMERI07G03160.3"/>
    <property type="gene ID" value="OMERI07G03160"/>
</dbReference>
<dbReference type="InterPro" id="IPR038859">
    <property type="entry name" value="RHL1"/>
</dbReference>
<dbReference type="PANTHER" id="PTHR35698:SF2">
    <property type="entry name" value="DNA-BINDING PROTEIN RHL1"/>
    <property type="match status" value="1"/>
</dbReference>
<dbReference type="Proteomes" id="UP000008021">
    <property type="component" value="Chromosome 7"/>
</dbReference>
<dbReference type="HOGENOM" id="CLU_040605_1_0_1"/>
<sequence>MVKKKAAGDAEADERCRLRSLAFSNGLLQRGEPAAPRSALTPSTSVSRLQGRDIVRRGGQRKSRFLFSFPGLLAPAAAASGGRVGELADLGTKNPLLYLDFPQGRMKLLGTHVYPKNKYLTLQMSRSTKGVVCEDVFESLIVFSEAWWIGTKEENPQELKLDFPKEFQNDGAVADSDFKGGAGASCDEAVTINKPPKETTTGSLSPKIESDFDSSEDSDLKDEDNTQSTSQAHSVRQSARTAGKALKYTEISSGDDSSDNDDEIDVPEDMDEKVKSPAVKNESQSEDIKPADSSAQPISAKKEPLVQATLSSMFKKAEEKKRCTRSPKGSPATKGPAAKKQRASPEEKHPTGKKSAGRSQKKRKTQVEDEIEVLSSSSQDYNVDDDSDEDWAEVDTDPCIRGARGGVGARGGHGASGGWRGGQDGAAAPIGARNNNPNPMRLALPAD</sequence>
<feature type="compositionally biased region" description="Acidic residues" evidence="1">
    <location>
        <begin position="382"/>
        <end position="396"/>
    </location>
</feature>
<evidence type="ECO:0000313" key="3">
    <source>
        <dbReference type="Proteomes" id="UP000008021"/>
    </source>
</evidence>
<feature type="compositionally biased region" description="Acidic residues" evidence="1">
    <location>
        <begin position="256"/>
        <end position="271"/>
    </location>
</feature>
<reference evidence="2" key="1">
    <citation type="submission" date="2015-04" db="UniProtKB">
        <authorList>
            <consortium name="EnsemblPlants"/>
        </authorList>
    </citation>
    <scope>IDENTIFICATION</scope>
</reference>
<reference evidence="2" key="2">
    <citation type="submission" date="2018-05" db="EMBL/GenBank/DDBJ databases">
        <title>OmerRS3 (Oryza meridionalis Reference Sequence Version 3).</title>
        <authorList>
            <person name="Zhang J."/>
            <person name="Kudrna D."/>
            <person name="Lee S."/>
            <person name="Talag J."/>
            <person name="Welchert J."/>
            <person name="Wing R.A."/>
        </authorList>
    </citation>
    <scope>NUCLEOTIDE SEQUENCE [LARGE SCALE GENOMIC DNA]</scope>
    <source>
        <strain evidence="2">cv. OR44</strain>
    </source>
</reference>
<dbReference type="AlphaFoldDB" id="A0A0E0E802"/>
<evidence type="ECO:0008006" key="4">
    <source>
        <dbReference type="Google" id="ProtNLM"/>
    </source>
</evidence>
<dbReference type="GO" id="GO:0003677">
    <property type="term" value="F:DNA binding"/>
    <property type="evidence" value="ECO:0007669"/>
    <property type="project" value="InterPro"/>
</dbReference>
<proteinExistence type="predicted"/>
<dbReference type="PANTHER" id="PTHR35698">
    <property type="entry name" value="DNA-BINDING PROTEIN RHL1"/>
    <property type="match status" value="1"/>
</dbReference>
<feature type="compositionally biased region" description="Polar residues" evidence="1">
    <location>
        <begin position="226"/>
        <end position="240"/>
    </location>
</feature>
<accession>A0A0E0E802</accession>
<dbReference type="GO" id="GO:0042023">
    <property type="term" value="P:DNA endoreduplication"/>
    <property type="evidence" value="ECO:0007669"/>
    <property type="project" value="InterPro"/>
</dbReference>
<dbReference type="EnsemblPlants" id="OMERI07G03160.3">
    <property type="protein sequence ID" value="OMERI07G03160.3"/>
    <property type="gene ID" value="OMERI07G03160"/>
</dbReference>
<feature type="region of interest" description="Disordered" evidence="1">
    <location>
        <begin position="187"/>
        <end position="447"/>
    </location>
</feature>
<dbReference type="STRING" id="40149.A0A0E0E802"/>
<evidence type="ECO:0000256" key="1">
    <source>
        <dbReference type="SAM" id="MobiDB-lite"/>
    </source>
</evidence>